<evidence type="ECO:0000313" key="7">
    <source>
        <dbReference type="Proteomes" id="UP000094527"/>
    </source>
</evidence>
<evidence type="ECO:0000259" key="5">
    <source>
        <dbReference type="PROSITE" id="PS51770"/>
    </source>
</evidence>
<dbReference type="STRING" id="48709.A0A1D2MJL2"/>
<dbReference type="AlphaFoldDB" id="A0A1D2MJL2"/>
<keyword evidence="7" id="KW-1185">Reference proteome</keyword>
<feature type="domain" description="HotDog ACOT-type" evidence="5">
    <location>
        <begin position="300"/>
        <end position="412"/>
    </location>
</feature>
<name>A0A1D2MJL2_ORCCI</name>
<keyword evidence="2" id="KW-0677">Repeat</keyword>
<feature type="domain" description="HotDog ACOT-type" evidence="5">
    <location>
        <begin position="94"/>
        <end position="226"/>
    </location>
</feature>
<evidence type="ECO:0000256" key="1">
    <source>
        <dbReference type="ARBA" id="ARBA00010458"/>
    </source>
</evidence>
<dbReference type="PANTHER" id="PTHR12655:SF0">
    <property type="entry name" value="ACYL-COENZYME A THIOESTERASE 9, MITOCHONDRIAL"/>
    <property type="match status" value="1"/>
</dbReference>
<sequence>MFWLVRRVWRPLSQRFQSVSMSQEFNNQNFPYQTLFIQPPADTIPELTTEEIHKTLSIGVVDFREEGMKETVQRREAMMKLLPTDSDHLPPRKMEDSFVSAIIPLKTIPKVRNLYVEPDGNLRIGRFLEDMDLFSHYCCSRHILNPKSPVTVGPQSPYAVVTLLVDNIYITNDKMKNYEDVRLSGHVTYAGNTSLEVCMVIDQKDDEGVYRKCLEAIFLMVARDRMHRGSARVNPLAAETPEEREFISKGKARQQNRKELEDENIFKKPPNETERKIIHDRFIEKRKATKDIYTNSRKMRNSVLKTVFICQPQYRNMYNKIFGGYTMRMAYELALANTFIFCKKRPRIVNIDDIKFLHPVEIGSILRFRSHIGYVKDNFVQSVVYAEIVYPKTGEILKANEFHVTFLIQQEAGEEPVPRLDFETYEEAIHYLNSRRHFKKMMKAFGGCATQIGK</sequence>
<dbReference type="GO" id="GO:0006637">
    <property type="term" value="P:acyl-CoA metabolic process"/>
    <property type="evidence" value="ECO:0007669"/>
    <property type="project" value="TreeGrafter"/>
</dbReference>
<comment type="similarity">
    <text evidence="1">Belongs to the acyl coenzyme A hydrolase family.</text>
</comment>
<organism evidence="6 7">
    <name type="scientific">Orchesella cincta</name>
    <name type="common">Springtail</name>
    <name type="synonym">Podura cincta</name>
    <dbReference type="NCBI Taxonomy" id="48709"/>
    <lineage>
        <taxon>Eukaryota</taxon>
        <taxon>Metazoa</taxon>
        <taxon>Ecdysozoa</taxon>
        <taxon>Arthropoda</taxon>
        <taxon>Hexapoda</taxon>
        <taxon>Collembola</taxon>
        <taxon>Entomobryomorpha</taxon>
        <taxon>Entomobryoidea</taxon>
        <taxon>Orchesellidae</taxon>
        <taxon>Orchesellinae</taxon>
        <taxon>Orchesella</taxon>
    </lineage>
</organism>
<dbReference type="Gene3D" id="3.10.129.10">
    <property type="entry name" value="Hotdog Thioesterase"/>
    <property type="match status" value="2"/>
</dbReference>
<evidence type="ECO:0000256" key="3">
    <source>
        <dbReference type="ARBA" id="ARBA00022801"/>
    </source>
</evidence>
<gene>
    <name evidence="6" type="ORF">Ocin01_13488</name>
</gene>
<reference evidence="6 7" key="1">
    <citation type="journal article" date="2016" name="Genome Biol. Evol.">
        <title>Gene Family Evolution Reflects Adaptation to Soil Environmental Stressors in the Genome of the Collembolan Orchesella cincta.</title>
        <authorList>
            <person name="Faddeeva-Vakhrusheva A."/>
            <person name="Derks M.F."/>
            <person name="Anvar S.Y."/>
            <person name="Agamennone V."/>
            <person name="Suring W."/>
            <person name="Smit S."/>
            <person name="van Straalen N.M."/>
            <person name="Roelofs D."/>
        </authorList>
    </citation>
    <scope>NUCLEOTIDE SEQUENCE [LARGE SCALE GENOMIC DNA]</scope>
    <source>
        <tissue evidence="6">Mixed pool</tissue>
    </source>
</reference>
<protein>
    <submittedName>
        <fullName evidence="6">Acyl-coenzyme A thioesterase 9, mitochondrial</fullName>
    </submittedName>
</protein>
<dbReference type="GO" id="GO:0005739">
    <property type="term" value="C:mitochondrion"/>
    <property type="evidence" value="ECO:0007669"/>
    <property type="project" value="TreeGrafter"/>
</dbReference>
<dbReference type="CDD" id="cd03442">
    <property type="entry name" value="BFIT_BACH"/>
    <property type="match status" value="2"/>
</dbReference>
<dbReference type="OMA" id="RAESHNA"/>
<proteinExistence type="inferred from homology"/>
<dbReference type="SUPFAM" id="SSF54637">
    <property type="entry name" value="Thioesterase/thiol ester dehydrase-isomerase"/>
    <property type="match status" value="2"/>
</dbReference>
<dbReference type="OrthoDB" id="331699at2759"/>
<dbReference type="GO" id="GO:0047617">
    <property type="term" value="F:fatty acyl-CoA hydrolase activity"/>
    <property type="evidence" value="ECO:0007669"/>
    <property type="project" value="TreeGrafter"/>
</dbReference>
<dbReference type="InterPro" id="IPR033120">
    <property type="entry name" value="HOTDOG_ACOT"/>
</dbReference>
<evidence type="ECO:0000256" key="4">
    <source>
        <dbReference type="ARBA" id="ARBA00022946"/>
    </source>
</evidence>
<keyword evidence="4" id="KW-0809">Transit peptide</keyword>
<evidence type="ECO:0000256" key="2">
    <source>
        <dbReference type="ARBA" id="ARBA00022737"/>
    </source>
</evidence>
<dbReference type="PANTHER" id="PTHR12655">
    <property type="entry name" value="ACYL-COA THIOESTERASE"/>
    <property type="match status" value="1"/>
</dbReference>
<accession>A0A1D2MJL2</accession>
<dbReference type="PROSITE" id="PS51770">
    <property type="entry name" value="HOTDOG_ACOT"/>
    <property type="match status" value="2"/>
</dbReference>
<dbReference type="InterPro" id="IPR029069">
    <property type="entry name" value="HotDog_dom_sf"/>
</dbReference>
<keyword evidence="3" id="KW-0378">Hydrolase</keyword>
<comment type="caution">
    <text evidence="6">The sequence shown here is derived from an EMBL/GenBank/DDBJ whole genome shotgun (WGS) entry which is preliminary data.</text>
</comment>
<evidence type="ECO:0000313" key="6">
    <source>
        <dbReference type="EMBL" id="ODM93190.1"/>
    </source>
</evidence>
<dbReference type="EMBL" id="LJIJ01001048">
    <property type="protein sequence ID" value="ODM93190.1"/>
    <property type="molecule type" value="Genomic_DNA"/>
</dbReference>
<dbReference type="Proteomes" id="UP000094527">
    <property type="component" value="Unassembled WGS sequence"/>
</dbReference>